<dbReference type="Proteomes" id="UP001258940">
    <property type="component" value="Chromosome"/>
</dbReference>
<keyword evidence="2" id="KW-1185">Reference proteome</keyword>
<dbReference type="EMBL" id="CP127845">
    <property type="protein sequence ID" value="WMY83399.1"/>
    <property type="molecule type" value="Genomic_DNA"/>
</dbReference>
<sequence length="97" mass="10632">MTIAAHDRVNLLRQAAAHGRRNPDDLFGARMAIHDALEGTGVDSNRVCDALLTKTPPISEWACERLDMVADQIEQAPDARSSLLFGLCEMARMLSPD</sequence>
<dbReference type="RefSeq" id="WP_236222544.1">
    <property type="nucleotide sequence ID" value="NZ_CP127845.1"/>
</dbReference>
<reference evidence="1 2" key="1">
    <citation type="journal article" date="2023" name="J Bioinform Genom">
        <title>Complete genome sequence of the bacterium Pseudomonas shirazica hy376 from natural waters of algiers.</title>
        <authorList>
            <person name="Haffaressas Y."/>
            <person name="Seghouani N."/>
            <person name="Arzamasceva V.O."/>
            <person name="Tepeeva A.N."/>
            <person name="Vasilenko O.V."/>
        </authorList>
    </citation>
    <scope>NUCLEOTIDE SEQUENCE [LARGE SCALE GENOMIC DNA]</scope>
    <source>
        <strain evidence="1 2">HY376</strain>
    </source>
</reference>
<accession>A0ABY9SKF5</accession>
<evidence type="ECO:0000313" key="1">
    <source>
        <dbReference type="EMBL" id="WMY83399.1"/>
    </source>
</evidence>
<protein>
    <submittedName>
        <fullName evidence="1">Uncharacterized protein</fullName>
    </submittedName>
</protein>
<gene>
    <name evidence="1" type="ORF">QR297_15595</name>
</gene>
<proteinExistence type="predicted"/>
<name>A0ABY9SKF5_9PSED</name>
<evidence type="ECO:0000313" key="2">
    <source>
        <dbReference type="Proteomes" id="UP001258940"/>
    </source>
</evidence>
<organism evidence="1 2">
    <name type="scientific">Pseudomonas shirazica</name>
    <dbReference type="NCBI Taxonomy" id="1940636"/>
    <lineage>
        <taxon>Bacteria</taxon>
        <taxon>Pseudomonadati</taxon>
        <taxon>Pseudomonadota</taxon>
        <taxon>Gammaproteobacteria</taxon>
        <taxon>Pseudomonadales</taxon>
        <taxon>Pseudomonadaceae</taxon>
        <taxon>Pseudomonas</taxon>
    </lineage>
</organism>